<evidence type="ECO:0000256" key="1">
    <source>
        <dbReference type="SAM" id="MobiDB-lite"/>
    </source>
</evidence>
<reference evidence="3 4" key="1">
    <citation type="journal article" date="2011" name="Science">
        <title>The Selaginella genome identifies genetic changes associated with the evolution of vascular plants.</title>
        <authorList>
            <person name="Banks J.A."/>
            <person name="Nishiyama T."/>
            <person name="Hasebe M."/>
            <person name="Bowman J.L."/>
            <person name="Gribskov M."/>
            <person name="dePamphilis C."/>
            <person name="Albert V.A."/>
            <person name="Aono N."/>
            <person name="Aoyama T."/>
            <person name="Ambrose B.A."/>
            <person name="Ashton N.W."/>
            <person name="Axtell M.J."/>
            <person name="Barker E."/>
            <person name="Barker M.S."/>
            <person name="Bennetzen J.L."/>
            <person name="Bonawitz N.D."/>
            <person name="Chapple C."/>
            <person name="Cheng C."/>
            <person name="Correa L.G."/>
            <person name="Dacre M."/>
            <person name="DeBarry J."/>
            <person name="Dreyer I."/>
            <person name="Elias M."/>
            <person name="Engstrom E.M."/>
            <person name="Estelle M."/>
            <person name="Feng L."/>
            <person name="Finet C."/>
            <person name="Floyd S.K."/>
            <person name="Frommer W.B."/>
            <person name="Fujita T."/>
            <person name="Gramzow L."/>
            <person name="Gutensohn M."/>
            <person name="Harholt J."/>
            <person name="Hattori M."/>
            <person name="Heyl A."/>
            <person name="Hirai T."/>
            <person name="Hiwatashi Y."/>
            <person name="Ishikawa M."/>
            <person name="Iwata M."/>
            <person name="Karol K.G."/>
            <person name="Koehler B."/>
            <person name="Kolukisaoglu U."/>
            <person name="Kubo M."/>
            <person name="Kurata T."/>
            <person name="Lalonde S."/>
            <person name="Li K."/>
            <person name="Li Y."/>
            <person name="Litt A."/>
            <person name="Lyons E."/>
            <person name="Manning G."/>
            <person name="Maruyama T."/>
            <person name="Michael T.P."/>
            <person name="Mikami K."/>
            <person name="Miyazaki S."/>
            <person name="Morinaga S."/>
            <person name="Murata T."/>
            <person name="Mueller-Roeber B."/>
            <person name="Nelson D.R."/>
            <person name="Obara M."/>
            <person name="Oguri Y."/>
            <person name="Olmstead R.G."/>
            <person name="Onodera N."/>
            <person name="Petersen B.L."/>
            <person name="Pils B."/>
            <person name="Prigge M."/>
            <person name="Rensing S.A."/>
            <person name="Riano-Pachon D.M."/>
            <person name="Roberts A.W."/>
            <person name="Sato Y."/>
            <person name="Scheller H.V."/>
            <person name="Schulz B."/>
            <person name="Schulz C."/>
            <person name="Shakirov E.V."/>
            <person name="Shibagaki N."/>
            <person name="Shinohara N."/>
            <person name="Shippen D.E."/>
            <person name="Soerensen I."/>
            <person name="Sotooka R."/>
            <person name="Sugimoto N."/>
            <person name="Sugita M."/>
            <person name="Sumikawa N."/>
            <person name="Tanurdzic M."/>
            <person name="Theissen G."/>
            <person name="Ulvskov P."/>
            <person name="Wakazuki S."/>
            <person name="Weng J.K."/>
            <person name="Willats W.W."/>
            <person name="Wipf D."/>
            <person name="Wolf P.G."/>
            <person name="Yang L."/>
            <person name="Zimmer A.D."/>
            <person name="Zhu Q."/>
            <person name="Mitros T."/>
            <person name="Hellsten U."/>
            <person name="Loque D."/>
            <person name="Otillar R."/>
            <person name="Salamov A."/>
            <person name="Schmutz J."/>
            <person name="Shapiro H."/>
            <person name="Lindquist E."/>
            <person name="Lucas S."/>
            <person name="Rokhsar D."/>
            <person name="Grigoriev I.V."/>
        </authorList>
    </citation>
    <scope>NUCLEOTIDE SEQUENCE [LARGE SCALE GENOMIC DNA]</scope>
</reference>
<dbReference type="InParanoid" id="D8RLR9"/>
<feature type="signal peptide" evidence="2">
    <location>
        <begin position="1"/>
        <end position="26"/>
    </location>
</feature>
<dbReference type="Gramene" id="EFJ26770">
    <property type="protein sequence ID" value="EFJ26770"/>
    <property type="gene ID" value="SELMODRAFT_412527"/>
</dbReference>
<proteinExistence type="predicted"/>
<feature type="chain" id="PRO_5003121911" evidence="2">
    <location>
        <begin position="27"/>
        <end position="150"/>
    </location>
</feature>
<dbReference type="EMBL" id="GL377583">
    <property type="protein sequence ID" value="EFJ26770.1"/>
    <property type="molecule type" value="Genomic_DNA"/>
</dbReference>
<feature type="region of interest" description="Disordered" evidence="1">
    <location>
        <begin position="71"/>
        <end position="150"/>
    </location>
</feature>
<evidence type="ECO:0000256" key="2">
    <source>
        <dbReference type="SAM" id="SignalP"/>
    </source>
</evidence>
<dbReference type="KEGG" id="smo:SELMODRAFT_412527"/>
<name>D8RLR9_SELML</name>
<keyword evidence="2" id="KW-0732">Signal</keyword>
<feature type="compositionally biased region" description="Basic and acidic residues" evidence="1">
    <location>
        <begin position="122"/>
        <end position="132"/>
    </location>
</feature>
<evidence type="ECO:0000313" key="4">
    <source>
        <dbReference type="Proteomes" id="UP000001514"/>
    </source>
</evidence>
<dbReference type="AlphaFoldDB" id="D8RLR9"/>
<protein>
    <submittedName>
        <fullName evidence="3">Uncharacterized protein</fullName>
    </submittedName>
</protein>
<sequence>MASLWMLAVLAAAAFVLLLLPGGAVCEGDTTTKKEQTRDGDRNVADIDTALDHQLAHQLASRPKIRWSRKMLDSPAQFADHPATSKSQAAPEAQAKVARTVKERDAAGSAVPSTSSSTKSSSKHDNTEDLFHIDYTPAAIHPPRSHGHNP</sequence>
<accession>D8RLR9</accession>
<keyword evidence="4" id="KW-1185">Reference proteome</keyword>
<dbReference type="Proteomes" id="UP000001514">
    <property type="component" value="Unassembled WGS sequence"/>
</dbReference>
<dbReference type="HOGENOM" id="CLU_1743671_0_0_1"/>
<gene>
    <name evidence="3" type="ORF">SELMODRAFT_412527</name>
</gene>
<organism evidence="4">
    <name type="scientific">Selaginella moellendorffii</name>
    <name type="common">Spikemoss</name>
    <dbReference type="NCBI Taxonomy" id="88036"/>
    <lineage>
        <taxon>Eukaryota</taxon>
        <taxon>Viridiplantae</taxon>
        <taxon>Streptophyta</taxon>
        <taxon>Embryophyta</taxon>
        <taxon>Tracheophyta</taxon>
        <taxon>Lycopodiopsida</taxon>
        <taxon>Selaginellales</taxon>
        <taxon>Selaginellaceae</taxon>
        <taxon>Selaginella</taxon>
    </lineage>
</organism>
<evidence type="ECO:0000313" key="3">
    <source>
        <dbReference type="EMBL" id="EFJ26770.1"/>
    </source>
</evidence>